<evidence type="ECO:0000313" key="3">
    <source>
        <dbReference type="Proteomes" id="UP000050331"/>
    </source>
</evidence>
<name>A0A0U4E8M4_9BACI</name>
<sequence length="122" mass="14187">MIIELLYELLADTSPFYFYFSIVMSVIGTIKITQFNLYKFIGHTHVHTKHSHSIEIQSAPNQESIGETTDVMDWIVQKAKRVDAPDDDTDHHAFSFFNVIMKKRGGHRWNENLYSLLRTNIA</sequence>
<evidence type="ECO:0000313" key="2">
    <source>
        <dbReference type="EMBL" id="ALX49628.1"/>
    </source>
</evidence>
<keyword evidence="1" id="KW-1133">Transmembrane helix</keyword>
<keyword evidence="3" id="KW-1185">Reference proteome</keyword>
<keyword evidence="1" id="KW-0812">Transmembrane</keyword>
<protein>
    <submittedName>
        <fullName evidence="2">Uncharacterized protein</fullName>
    </submittedName>
</protein>
<dbReference type="OrthoDB" id="2967280at2"/>
<dbReference type="EMBL" id="CP013862">
    <property type="protein sequence ID" value="ALX49628.1"/>
    <property type="molecule type" value="Genomic_DNA"/>
</dbReference>
<proteinExistence type="predicted"/>
<feature type="transmembrane region" description="Helical" evidence="1">
    <location>
        <begin position="16"/>
        <end position="33"/>
    </location>
</feature>
<organism evidence="2 3">
    <name type="scientific">Lentibacillus amyloliquefaciens</name>
    <dbReference type="NCBI Taxonomy" id="1472767"/>
    <lineage>
        <taxon>Bacteria</taxon>
        <taxon>Bacillati</taxon>
        <taxon>Bacillota</taxon>
        <taxon>Bacilli</taxon>
        <taxon>Bacillales</taxon>
        <taxon>Bacillaceae</taxon>
        <taxon>Lentibacillus</taxon>
    </lineage>
</organism>
<dbReference type="KEGG" id="lao:AOX59_14270"/>
<dbReference type="AlphaFoldDB" id="A0A0U4E8M4"/>
<accession>A0A0U4E8M4</accession>
<evidence type="ECO:0000256" key="1">
    <source>
        <dbReference type="SAM" id="Phobius"/>
    </source>
</evidence>
<reference evidence="2 3" key="1">
    <citation type="submission" date="2016-01" db="EMBL/GenBank/DDBJ databases">
        <title>Complete genome sequence of strain Lentibacillus amyloliquefaciens LAM0015T isolated from saline sediment.</title>
        <authorList>
            <person name="Wang J.-L."/>
            <person name="He M.-X."/>
        </authorList>
    </citation>
    <scope>NUCLEOTIDE SEQUENCE [LARGE SCALE GENOMIC DNA]</scope>
    <source>
        <strain evidence="2 3">LAM0015</strain>
    </source>
</reference>
<keyword evidence="1" id="KW-0472">Membrane</keyword>
<dbReference type="RefSeq" id="WP_068446588.1">
    <property type="nucleotide sequence ID" value="NZ_CP013862.1"/>
</dbReference>
<gene>
    <name evidence="2" type="ORF">AOX59_14270</name>
</gene>
<dbReference type="Proteomes" id="UP000050331">
    <property type="component" value="Chromosome"/>
</dbReference>